<dbReference type="CDD" id="cd02440">
    <property type="entry name" value="AdoMet_MTases"/>
    <property type="match status" value="1"/>
</dbReference>
<dbReference type="EMBL" id="BMMH01000001">
    <property type="protein sequence ID" value="GGK89931.1"/>
    <property type="molecule type" value="Genomic_DNA"/>
</dbReference>
<reference evidence="2" key="2">
    <citation type="submission" date="2020-09" db="EMBL/GenBank/DDBJ databases">
        <authorList>
            <person name="Sun Q."/>
            <person name="Zhou Y."/>
        </authorList>
    </citation>
    <scope>NUCLEOTIDE SEQUENCE</scope>
    <source>
        <strain evidence="2">CGMCC 4.3508</strain>
    </source>
</reference>
<protein>
    <submittedName>
        <fullName evidence="2">Methyltransferase</fullName>
    </submittedName>
</protein>
<gene>
    <name evidence="2" type="ORF">GCM10011588_00260</name>
</gene>
<reference evidence="2" key="1">
    <citation type="journal article" date="2014" name="Int. J. Syst. Evol. Microbiol.">
        <title>Complete genome sequence of Corynebacterium casei LMG S-19264T (=DSM 44701T), isolated from a smear-ripened cheese.</title>
        <authorList>
            <consortium name="US DOE Joint Genome Institute (JGI-PGF)"/>
            <person name="Walter F."/>
            <person name="Albersmeier A."/>
            <person name="Kalinowski J."/>
            <person name="Ruckert C."/>
        </authorList>
    </citation>
    <scope>NUCLEOTIDE SEQUENCE</scope>
    <source>
        <strain evidence="2">CGMCC 4.3508</strain>
    </source>
</reference>
<dbReference type="InterPro" id="IPR029063">
    <property type="entry name" value="SAM-dependent_MTases_sf"/>
</dbReference>
<evidence type="ECO:0000313" key="2">
    <source>
        <dbReference type="EMBL" id="GGK89931.1"/>
    </source>
</evidence>
<dbReference type="Gene3D" id="3.40.50.150">
    <property type="entry name" value="Vaccinia Virus protein VP39"/>
    <property type="match status" value="1"/>
</dbReference>
<keyword evidence="3" id="KW-1185">Reference proteome</keyword>
<dbReference type="AlphaFoldDB" id="A0A917R5L5"/>
<dbReference type="PANTHER" id="PTHR42912">
    <property type="entry name" value="METHYLTRANSFERASE"/>
    <property type="match status" value="1"/>
</dbReference>
<evidence type="ECO:0000313" key="3">
    <source>
        <dbReference type="Proteomes" id="UP000638263"/>
    </source>
</evidence>
<dbReference type="GO" id="GO:0008168">
    <property type="term" value="F:methyltransferase activity"/>
    <property type="evidence" value="ECO:0007669"/>
    <property type="project" value="UniProtKB-KW"/>
</dbReference>
<keyword evidence="2" id="KW-0808">Transferase</keyword>
<sequence length="246" mass="27579">MDWELWQRSWDQQQSFYLPEREERFRVMIDVVEAAVGPTPHVLDLAAGTGTITRRLFTRLPRARSVAVDIDPTMMAIARGSFEGDARITFVTADLAAPGWMEGLPDQPFDAVLTATSTHWLKAEPLTRLYADLAKVVRPGGVFVNADHMPDPDTPVLNAIDEAVQDNHRERVCAMGALDWEQWWEEVALDPGLTEEHAGSRAIFDQHSGGEEHPAEWHCLRLREAGFLEAGVAWRSINDAMVVAIR</sequence>
<name>A0A917R5L5_9NOCA</name>
<organism evidence="2 3">
    <name type="scientific">Nocardia jinanensis</name>
    <dbReference type="NCBI Taxonomy" id="382504"/>
    <lineage>
        <taxon>Bacteria</taxon>
        <taxon>Bacillati</taxon>
        <taxon>Actinomycetota</taxon>
        <taxon>Actinomycetes</taxon>
        <taxon>Mycobacteriales</taxon>
        <taxon>Nocardiaceae</taxon>
        <taxon>Nocardia</taxon>
    </lineage>
</organism>
<dbReference type="GO" id="GO:0032259">
    <property type="term" value="P:methylation"/>
    <property type="evidence" value="ECO:0007669"/>
    <property type="project" value="UniProtKB-KW"/>
</dbReference>
<dbReference type="SUPFAM" id="SSF53335">
    <property type="entry name" value="S-adenosyl-L-methionine-dependent methyltransferases"/>
    <property type="match status" value="1"/>
</dbReference>
<dbReference type="RefSeq" id="WP_058853129.1">
    <property type="nucleotide sequence ID" value="NZ_BMMH01000001.1"/>
</dbReference>
<dbReference type="Pfam" id="PF13649">
    <property type="entry name" value="Methyltransf_25"/>
    <property type="match status" value="1"/>
</dbReference>
<accession>A0A917R5L5</accession>
<proteinExistence type="predicted"/>
<dbReference type="Proteomes" id="UP000638263">
    <property type="component" value="Unassembled WGS sequence"/>
</dbReference>
<dbReference type="InterPro" id="IPR041698">
    <property type="entry name" value="Methyltransf_25"/>
</dbReference>
<comment type="caution">
    <text evidence="2">The sequence shown here is derived from an EMBL/GenBank/DDBJ whole genome shotgun (WGS) entry which is preliminary data.</text>
</comment>
<dbReference type="InterPro" id="IPR050508">
    <property type="entry name" value="Methyltransf_Superfamily"/>
</dbReference>
<evidence type="ECO:0000259" key="1">
    <source>
        <dbReference type="Pfam" id="PF13649"/>
    </source>
</evidence>
<feature type="domain" description="Methyltransferase" evidence="1">
    <location>
        <begin position="42"/>
        <end position="141"/>
    </location>
</feature>
<keyword evidence="2" id="KW-0489">Methyltransferase</keyword>